<gene>
    <name evidence="2" type="ORF">RDI58_001730</name>
</gene>
<dbReference type="AlphaFoldDB" id="A0AAN8UEU8"/>
<protein>
    <recommendedName>
        <fullName evidence="1">NB-ARC domain-containing protein</fullName>
    </recommendedName>
</protein>
<evidence type="ECO:0000259" key="1">
    <source>
        <dbReference type="Pfam" id="PF00931"/>
    </source>
</evidence>
<dbReference type="GO" id="GO:0043531">
    <property type="term" value="F:ADP binding"/>
    <property type="evidence" value="ECO:0007669"/>
    <property type="project" value="InterPro"/>
</dbReference>
<comment type="caution">
    <text evidence="2">The sequence shown here is derived from an EMBL/GenBank/DDBJ whole genome shotgun (WGS) entry which is preliminary data.</text>
</comment>
<dbReference type="Gene3D" id="3.40.50.300">
    <property type="entry name" value="P-loop containing nucleotide triphosphate hydrolases"/>
    <property type="match status" value="1"/>
</dbReference>
<dbReference type="SUPFAM" id="SSF52540">
    <property type="entry name" value="P-loop containing nucleoside triphosphate hydrolases"/>
    <property type="match status" value="1"/>
</dbReference>
<dbReference type="InterPro" id="IPR002182">
    <property type="entry name" value="NB-ARC"/>
</dbReference>
<proteinExistence type="predicted"/>
<dbReference type="InterPro" id="IPR027417">
    <property type="entry name" value="P-loop_NTPase"/>
</dbReference>
<dbReference type="EMBL" id="JBANQN010000001">
    <property type="protein sequence ID" value="KAK6803946.1"/>
    <property type="molecule type" value="Genomic_DNA"/>
</dbReference>
<organism evidence="2 3">
    <name type="scientific">Solanum bulbocastanum</name>
    <name type="common">Wild potato</name>
    <dbReference type="NCBI Taxonomy" id="147425"/>
    <lineage>
        <taxon>Eukaryota</taxon>
        <taxon>Viridiplantae</taxon>
        <taxon>Streptophyta</taxon>
        <taxon>Embryophyta</taxon>
        <taxon>Tracheophyta</taxon>
        <taxon>Spermatophyta</taxon>
        <taxon>Magnoliopsida</taxon>
        <taxon>eudicotyledons</taxon>
        <taxon>Gunneridae</taxon>
        <taxon>Pentapetalae</taxon>
        <taxon>asterids</taxon>
        <taxon>lamiids</taxon>
        <taxon>Solanales</taxon>
        <taxon>Solanaceae</taxon>
        <taxon>Solanoideae</taxon>
        <taxon>Solaneae</taxon>
        <taxon>Solanum</taxon>
    </lineage>
</organism>
<evidence type="ECO:0000313" key="2">
    <source>
        <dbReference type="EMBL" id="KAK6803946.1"/>
    </source>
</evidence>
<evidence type="ECO:0000313" key="3">
    <source>
        <dbReference type="Proteomes" id="UP001371456"/>
    </source>
</evidence>
<dbReference type="Pfam" id="PF00931">
    <property type="entry name" value="NB-ARC"/>
    <property type="match status" value="1"/>
</dbReference>
<keyword evidence="3" id="KW-1185">Reference proteome</keyword>
<feature type="domain" description="NB-ARC" evidence="1">
    <location>
        <begin position="38"/>
        <end position="79"/>
    </location>
</feature>
<name>A0AAN8UEU8_SOLBU</name>
<reference evidence="2 3" key="1">
    <citation type="submission" date="2024-02" db="EMBL/GenBank/DDBJ databases">
        <title>de novo genome assembly of Solanum bulbocastanum strain 11H21.</title>
        <authorList>
            <person name="Hosaka A.J."/>
        </authorList>
    </citation>
    <scope>NUCLEOTIDE SEQUENCE [LARGE SCALE GENOMIC DNA]</scope>
    <source>
        <tissue evidence="2">Young leaves</tissue>
    </source>
</reference>
<dbReference type="Proteomes" id="UP001371456">
    <property type="component" value="Unassembled WGS sequence"/>
</dbReference>
<sequence>MKDSYLETSFTPETRAHWFQHKAMDRNVGQDQHARGARELEVVSIVWMGGIGKTTLANKIYNDQFIMSQFEIRAKVTVVLTQIRIQMRL</sequence>
<accession>A0AAN8UEU8</accession>